<proteinExistence type="predicted"/>
<dbReference type="STRING" id="79200.A0A175YQN8"/>
<dbReference type="PANTHER" id="PTHR10782">
    <property type="entry name" value="ZINC FINGER MIZ DOMAIN-CONTAINING PROTEIN"/>
    <property type="match status" value="1"/>
</dbReference>
<feature type="compositionally biased region" description="Polar residues" evidence="5">
    <location>
        <begin position="231"/>
        <end position="257"/>
    </location>
</feature>
<evidence type="ECO:0000256" key="3">
    <source>
        <dbReference type="ARBA" id="ARBA00022833"/>
    </source>
</evidence>
<dbReference type="GO" id="GO:0016925">
    <property type="term" value="P:protein sumoylation"/>
    <property type="evidence" value="ECO:0007669"/>
    <property type="project" value="TreeGrafter"/>
</dbReference>
<name>A0A175YQN8_DAUCS</name>
<dbReference type="Gene3D" id="3.30.40.10">
    <property type="entry name" value="Zinc/RING finger domain, C3HC4 (zinc finger)"/>
    <property type="match status" value="1"/>
</dbReference>
<gene>
    <name evidence="7" type="ORF">DCAR_026639</name>
</gene>
<dbReference type="AlphaFoldDB" id="A0A175YQN8"/>
<dbReference type="InterPro" id="IPR013083">
    <property type="entry name" value="Znf_RING/FYVE/PHD"/>
</dbReference>
<dbReference type="GO" id="GO:0000785">
    <property type="term" value="C:chromatin"/>
    <property type="evidence" value="ECO:0007669"/>
    <property type="project" value="TreeGrafter"/>
</dbReference>
<dbReference type="EMBL" id="LNRQ01000008">
    <property type="protein sequence ID" value="KZM85939.1"/>
    <property type="molecule type" value="Genomic_DNA"/>
</dbReference>
<keyword evidence="3" id="KW-0862">Zinc</keyword>
<dbReference type="PROSITE" id="PS51044">
    <property type="entry name" value="ZF_SP_RING"/>
    <property type="match status" value="1"/>
</dbReference>
<organism evidence="7">
    <name type="scientific">Daucus carota subsp. sativus</name>
    <name type="common">Carrot</name>
    <dbReference type="NCBI Taxonomy" id="79200"/>
    <lineage>
        <taxon>Eukaryota</taxon>
        <taxon>Viridiplantae</taxon>
        <taxon>Streptophyta</taxon>
        <taxon>Embryophyta</taxon>
        <taxon>Tracheophyta</taxon>
        <taxon>Spermatophyta</taxon>
        <taxon>Magnoliopsida</taxon>
        <taxon>eudicotyledons</taxon>
        <taxon>Gunneridae</taxon>
        <taxon>Pentapetalae</taxon>
        <taxon>asterids</taxon>
        <taxon>campanulids</taxon>
        <taxon>Apiales</taxon>
        <taxon>Apiaceae</taxon>
        <taxon>Apioideae</taxon>
        <taxon>Scandiceae</taxon>
        <taxon>Daucinae</taxon>
        <taxon>Daucus</taxon>
        <taxon>Daucus sect. Daucus</taxon>
    </lineage>
</organism>
<dbReference type="InterPro" id="IPR004181">
    <property type="entry name" value="Znf_MIZ"/>
</dbReference>
<evidence type="ECO:0000313" key="7">
    <source>
        <dbReference type="EMBL" id="KZM85939.1"/>
    </source>
</evidence>
<dbReference type="OMA" id="NSITCDD"/>
<dbReference type="GO" id="GO:0008270">
    <property type="term" value="F:zinc ion binding"/>
    <property type="evidence" value="ECO:0007669"/>
    <property type="project" value="UniProtKB-KW"/>
</dbReference>
<dbReference type="GO" id="GO:0061665">
    <property type="term" value="F:SUMO ligase activity"/>
    <property type="evidence" value="ECO:0007669"/>
    <property type="project" value="TreeGrafter"/>
</dbReference>
<feature type="compositionally biased region" description="Low complexity" evidence="5">
    <location>
        <begin position="260"/>
        <end position="270"/>
    </location>
</feature>
<feature type="domain" description="SP-RING-type" evidence="6">
    <location>
        <begin position="130"/>
        <end position="211"/>
    </location>
</feature>
<sequence>MYLINHKGYEVQACCIFLDDVDQFRMRWPSNSKIKVNGNDVKTEGRLGPGGLRDGVLISTYLDEGSNDISFTASPNGIFRLGIRLVKPRTIQEVCSIICNKQDGELLNDATARVIRCVTGGAATLDAAQRELEVLADSAAVDLRCPISGGRMKIASRFRSCIHMACFDLESFLGLAKTTKKWKCPICLQNYSWEDIIIDPYFHHVIRTIEQSGADTAEIKIRADGSWFPSNEASTSRTNSITCDDLSSPQRTPTNHGASLDDPLILSDSD</sequence>
<dbReference type="PANTHER" id="PTHR10782:SF102">
    <property type="entry name" value="E3 SUMO-PROTEIN LIGASE SIZ1"/>
    <property type="match status" value="1"/>
</dbReference>
<feature type="region of interest" description="Disordered" evidence="5">
    <location>
        <begin position="231"/>
        <end position="270"/>
    </location>
</feature>
<evidence type="ECO:0000259" key="6">
    <source>
        <dbReference type="PROSITE" id="PS51044"/>
    </source>
</evidence>
<evidence type="ECO:0000256" key="5">
    <source>
        <dbReference type="SAM" id="MobiDB-lite"/>
    </source>
</evidence>
<evidence type="ECO:0000256" key="2">
    <source>
        <dbReference type="ARBA" id="ARBA00022771"/>
    </source>
</evidence>
<reference evidence="7" key="1">
    <citation type="journal article" date="2016" name="Nat. Genet.">
        <title>A high-quality carrot genome assembly provides new insights into carotenoid accumulation and asterid genome evolution.</title>
        <authorList>
            <person name="Iorizzo M."/>
            <person name="Ellison S."/>
            <person name="Senalik D."/>
            <person name="Zeng P."/>
            <person name="Satapoomin P."/>
            <person name="Huang J."/>
            <person name="Bowman M."/>
            <person name="Iovene M."/>
            <person name="Sanseverino W."/>
            <person name="Cavagnaro P."/>
            <person name="Yildiz M."/>
            <person name="Macko-Podgorni A."/>
            <person name="Moranska E."/>
            <person name="Grzebelus E."/>
            <person name="Grzebelus D."/>
            <person name="Ashrafi H."/>
            <person name="Zheng Z."/>
            <person name="Cheng S."/>
            <person name="Spooner D."/>
            <person name="Van Deynze A."/>
            <person name="Simon P."/>
        </authorList>
    </citation>
    <scope>NUCLEOTIDE SEQUENCE [LARGE SCALE GENOMIC DNA]</scope>
    <source>
        <tissue evidence="7">Leaf</tissue>
    </source>
</reference>
<evidence type="ECO:0000256" key="1">
    <source>
        <dbReference type="ARBA" id="ARBA00022723"/>
    </source>
</evidence>
<keyword evidence="1" id="KW-0479">Metal-binding</keyword>
<dbReference type="Gramene" id="KZM85939">
    <property type="protein sequence ID" value="KZM85939"/>
    <property type="gene ID" value="DCAR_026639"/>
</dbReference>
<dbReference type="Pfam" id="PF02891">
    <property type="entry name" value="zf-MIZ"/>
    <property type="match status" value="1"/>
</dbReference>
<protein>
    <recommendedName>
        <fullName evidence="6">SP-RING-type domain-containing protein</fullName>
    </recommendedName>
</protein>
<comment type="caution">
    <text evidence="7">The sequence shown here is derived from an EMBL/GenBank/DDBJ whole genome shotgun (WGS) entry which is preliminary data.</text>
</comment>
<accession>A0A175YQN8</accession>
<keyword evidence="2 4" id="KW-0863">Zinc-finger</keyword>
<evidence type="ECO:0000256" key="4">
    <source>
        <dbReference type="PROSITE-ProRule" id="PRU00452"/>
    </source>
</evidence>